<dbReference type="OrthoDB" id="8947at2763"/>
<name>R7QC16_CHOCR</name>
<dbReference type="RefSeq" id="XP_005715433.1">
    <property type="nucleotide sequence ID" value="XM_005715376.1"/>
</dbReference>
<dbReference type="InterPro" id="IPR011041">
    <property type="entry name" value="Quinoprot_gluc/sorb_DH_b-prop"/>
</dbReference>
<reference evidence="3" key="1">
    <citation type="journal article" date="2013" name="Proc. Natl. Acad. Sci. U.S.A.">
        <title>Genome structure and metabolic features in the red seaweed Chondrus crispus shed light on evolution of the Archaeplastida.</title>
        <authorList>
            <person name="Collen J."/>
            <person name="Porcel B."/>
            <person name="Carre W."/>
            <person name="Ball S.G."/>
            <person name="Chaparro C."/>
            <person name="Tonon T."/>
            <person name="Barbeyron T."/>
            <person name="Michel G."/>
            <person name="Noel B."/>
            <person name="Valentin K."/>
            <person name="Elias M."/>
            <person name="Artiguenave F."/>
            <person name="Arun A."/>
            <person name="Aury J.M."/>
            <person name="Barbosa-Neto J.F."/>
            <person name="Bothwell J.H."/>
            <person name="Bouget F.Y."/>
            <person name="Brillet L."/>
            <person name="Cabello-Hurtado F."/>
            <person name="Capella-Gutierrez S."/>
            <person name="Charrier B."/>
            <person name="Cladiere L."/>
            <person name="Cock J.M."/>
            <person name="Coelho S.M."/>
            <person name="Colleoni C."/>
            <person name="Czjzek M."/>
            <person name="Da Silva C."/>
            <person name="Delage L."/>
            <person name="Denoeud F."/>
            <person name="Deschamps P."/>
            <person name="Dittami S.M."/>
            <person name="Gabaldon T."/>
            <person name="Gachon C.M."/>
            <person name="Groisillier A."/>
            <person name="Herve C."/>
            <person name="Jabbari K."/>
            <person name="Katinka M."/>
            <person name="Kloareg B."/>
            <person name="Kowalczyk N."/>
            <person name="Labadie K."/>
            <person name="Leblanc C."/>
            <person name="Lopez P.J."/>
            <person name="McLachlan D.H."/>
            <person name="Meslet-Cladiere L."/>
            <person name="Moustafa A."/>
            <person name="Nehr Z."/>
            <person name="Nyvall Collen P."/>
            <person name="Panaud O."/>
            <person name="Partensky F."/>
            <person name="Poulain J."/>
            <person name="Rensing S.A."/>
            <person name="Rousvoal S."/>
            <person name="Samson G."/>
            <person name="Symeonidi A."/>
            <person name="Weissenbach J."/>
            <person name="Zambounis A."/>
            <person name="Wincker P."/>
            <person name="Boyen C."/>
        </authorList>
    </citation>
    <scope>NUCLEOTIDE SEQUENCE [LARGE SCALE GENOMIC DNA]</scope>
    <source>
        <strain evidence="3">cv. Stackhouse</strain>
    </source>
</reference>
<dbReference type="EMBL" id="HG001737">
    <property type="protein sequence ID" value="CDF35614.1"/>
    <property type="molecule type" value="Genomic_DNA"/>
</dbReference>
<dbReference type="InterPro" id="IPR014756">
    <property type="entry name" value="Ig_E-set"/>
</dbReference>
<dbReference type="PhylomeDB" id="R7QC16"/>
<protein>
    <recommendedName>
        <fullName evidence="1">IPT/TIG domain-containing protein</fullName>
    </recommendedName>
</protein>
<evidence type="ECO:0000313" key="3">
    <source>
        <dbReference type="Proteomes" id="UP000012073"/>
    </source>
</evidence>
<dbReference type="KEGG" id="ccp:CHC_T00004067001"/>
<dbReference type="GeneID" id="17323150"/>
<dbReference type="Pfam" id="PF01833">
    <property type="entry name" value="TIG"/>
    <property type="match status" value="2"/>
</dbReference>
<dbReference type="InterPro" id="IPR011042">
    <property type="entry name" value="6-blade_b-propeller_TolB-like"/>
</dbReference>
<sequence length="945" mass="100951">MIQLESFDIFEQAGGCRKGVEVTLKGQTVGAVETKPFTIRFSGIVNKAQINYIIVEKAKAACVPASTSGELAADHAAHSVPGSYPPQLNVNSPRTYVDSDGDGFVPVTIDGRGSHSHFFDSANNIIGRITDYTWSIAETGEVVSRKQSFTYRFPLGTTRLKLSVTDNSCTTDEAETTVTVTGAIQAGQYCYFYDGLDELPKIGEEGASQNPAFAAVVQSATLGFPSFSFSDTQFAVKCTFFLEVNTDAPLSEISVSTFGSGIARVYKGEDIILDTATSDTAETSLAVGLTGFEVVYLRTTLSATPKLHFLVDGAAPAAPRISHDRKMVVPILTSATPAEGPIRGGTMVKVTGYGLFTPFTVKFAGETVTVLDSGQSPTQFFVKSPTVASAGPVEIRTTSGTEVSSNALTFTYGGAESCDSIGFTRTELKKANGSPLDTLELPTSAAIGQDGKIYLGTLGGTVQVVEYDVDTLKMTSQCHSKALKDSKYTKNSIPAVRDILGITFDPRDKEMKPYVSTSTIFWHERERVDRSIKDVWSNGAVDRLKPGTDPTDSGVCLVYDKRIVSGIPVSNHDHSVNGLVFTQNGDLLITVGGNTNMGLPGYKLGGYWESEYSAAVLIARLSKPSFDGDIKYQFPTEPRKAKMISGDVDLYATGLRNSFSITMTGKEQIYATDNGPNCSFGDTSASCSDYDEARAAAWDPDAEVDWEGKVRHGWVSCPFSLSRPDKILHVTPGSWYGHPNINRGGVECAWIDPFDDLTADDKPAPSKYKKAMTTLQSPLTGIGEYRANHFCGKLRGELIMSTYKSGKTWRMGVNGGAVTSGPDQLSSDGGITFVENAHGDLIFPRLSEKDVFVLRPDVTASAGLYVVGAVPFRHGKGGGTEIIVGGGGFGASTTVTIGSKTCVVTKRSAKEMTCTVPAHTSGLKSLTVVSSGISAELPDAVLYMK</sequence>
<dbReference type="SUPFAM" id="SSF50952">
    <property type="entry name" value="Soluble quinoprotein glucose dehydrogenase"/>
    <property type="match status" value="1"/>
</dbReference>
<dbReference type="CDD" id="cd00603">
    <property type="entry name" value="IPT_PCSR"/>
    <property type="match status" value="1"/>
</dbReference>
<evidence type="ECO:0000313" key="2">
    <source>
        <dbReference type="EMBL" id="CDF35614.1"/>
    </source>
</evidence>
<dbReference type="InterPro" id="IPR013783">
    <property type="entry name" value="Ig-like_fold"/>
</dbReference>
<dbReference type="SUPFAM" id="SSF81296">
    <property type="entry name" value="E set domains"/>
    <property type="match status" value="2"/>
</dbReference>
<accession>R7QC16</accession>
<evidence type="ECO:0000259" key="1">
    <source>
        <dbReference type="Pfam" id="PF01833"/>
    </source>
</evidence>
<feature type="domain" description="IPT/TIG" evidence="1">
    <location>
        <begin position="877"/>
        <end position="932"/>
    </location>
</feature>
<dbReference type="OMA" id="WHERERV"/>
<dbReference type="InterPro" id="IPR002909">
    <property type="entry name" value="IPT_dom"/>
</dbReference>
<dbReference type="Proteomes" id="UP000012073">
    <property type="component" value="Unassembled WGS sequence"/>
</dbReference>
<dbReference type="Gene3D" id="2.120.10.30">
    <property type="entry name" value="TolB, C-terminal domain"/>
    <property type="match status" value="1"/>
</dbReference>
<proteinExistence type="predicted"/>
<gene>
    <name evidence="2" type="ORF">CHC_T00004067001</name>
</gene>
<keyword evidence="3" id="KW-1185">Reference proteome</keyword>
<dbReference type="Gramene" id="CDF35614">
    <property type="protein sequence ID" value="CDF35614"/>
    <property type="gene ID" value="CHC_T00004067001"/>
</dbReference>
<organism evidence="2 3">
    <name type="scientific">Chondrus crispus</name>
    <name type="common">Carrageen Irish moss</name>
    <name type="synonym">Polymorpha crispa</name>
    <dbReference type="NCBI Taxonomy" id="2769"/>
    <lineage>
        <taxon>Eukaryota</taxon>
        <taxon>Rhodophyta</taxon>
        <taxon>Florideophyceae</taxon>
        <taxon>Rhodymeniophycidae</taxon>
        <taxon>Gigartinales</taxon>
        <taxon>Gigartinaceae</taxon>
        <taxon>Chondrus</taxon>
    </lineage>
</organism>
<dbReference type="CDD" id="cd00102">
    <property type="entry name" value="IPT"/>
    <property type="match status" value="1"/>
</dbReference>
<dbReference type="AlphaFoldDB" id="R7QC16"/>
<dbReference type="Gene3D" id="2.60.40.10">
    <property type="entry name" value="Immunoglobulins"/>
    <property type="match status" value="3"/>
</dbReference>
<feature type="domain" description="IPT/TIG" evidence="1">
    <location>
        <begin position="330"/>
        <end position="412"/>
    </location>
</feature>